<keyword evidence="1" id="KW-0812">Transmembrane</keyword>
<sequence>MPALLNKSKFGESISGCLPDPIKVPPGSCVKQPTDETGKVPEGGCIYGDGTPGYINNSGKGMSACCVDENIPSKCIASSLGGGEFCQYTKGIDKNNLWRNNQKVTSMSCDQCGSTYMSQIDKKTGKHVCWNLAPNEDSYDPISPLNPCAKNNEVNNSNCLLARSRSNFGSSHSGIPLWVIIVIVLLLLGAVLVLTKKKKKVSFFGKFK</sequence>
<accession>A0A6C0I854</accession>
<evidence type="ECO:0000313" key="2">
    <source>
        <dbReference type="EMBL" id="QHT89114.1"/>
    </source>
</evidence>
<evidence type="ECO:0000256" key="1">
    <source>
        <dbReference type="SAM" id="Phobius"/>
    </source>
</evidence>
<reference evidence="2" key="1">
    <citation type="journal article" date="2020" name="Nature">
        <title>Giant virus diversity and host interactions through global metagenomics.</title>
        <authorList>
            <person name="Schulz F."/>
            <person name="Roux S."/>
            <person name="Paez-Espino D."/>
            <person name="Jungbluth S."/>
            <person name="Walsh D.A."/>
            <person name="Denef V.J."/>
            <person name="McMahon K.D."/>
            <person name="Konstantinidis K.T."/>
            <person name="Eloe-Fadrosh E.A."/>
            <person name="Kyrpides N.C."/>
            <person name="Woyke T."/>
        </authorList>
    </citation>
    <scope>NUCLEOTIDE SEQUENCE</scope>
    <source>
        <strain evidence="2">GVMAG-M-3300023184-53</strain>
    </source>
</reference>
<protein>
    <submittedName>
        <fullName evidence="2">Uncharacterized protein</fullName>
    </submittedName>
</protein>
<dbReference type="EMBL" id="MN740136">
    <property type="protein sequence ID" value="QHT89114.1"/>
    <property type="molecule type" value="Genomic_DNA"/>
</dbReference>
<dbReference type="AlphaFoldDB" id="A0A6C0I854"/>
<keyword evidence="1" id="KW-1133">Transmembrane helix</keyword>
<name>A0A6C0I854_9ZZZZ</name>
<organism evidence="2">
    <name type="scientific">viral metagenome</name>
    <dbReference type="NCBI Taxonomy" id="1070528"/>
    <lineage>
        <taxon>unclassified sequences</taxon>
        <taxon>metagenomes</taxon>
        <taxon>organismal metagenomes</taxon>
    </lineage>
</organism>
<dbReference type="NCBIfam" id="TIGR01167">
    <property type="entry name" value="LPXTG_anchor"/>
    <property type="match status" value="1"/>
</dbReference>
<keyword evidence="1" id="KW-0472">Membrane</keyword>
<feature type="transmembrane region" description="Helical" evidence="1">
    <location>
        <begin position="175"/>
        <end position="194"/>
    </location>
</feature>
<proteinExistence type="predicted"/>